<proteinExistence type="predicted"/>
<dbReference type="RefSeq" id="WP_344516289.1">
    <property type="nucleotide sequence ID" value="NZ_BAAATU010000037.1"/>
</dbReference>
<accession>A0ABW1GFM2</accession>
<comment type="caution">
    <text evidence="1">The sequence shown here is derived from an EMBL/GenBank/DDBJ whole genome shotgun (WGS) entry which is preliminary data.</text>
</comment>
<reference evidence="2" key="1">
    <citation type="journal article" date="2019" name="Int. J. Syst. Evol. Microbiol.">
        <title>The Global Catalogue of Microorganisms (GCM) 10K type strain sequencing project: providing services to taxonomists for standard genome sequencing and annotation.</title>
        <authorList>
            <consortium name="The Broad Institute Genomics Platform"/>
            <consortium name="The Broad Institute Genome Sequencing Center for Infectious Disease"/>
            <person name="Wu L."/>
            <person name="Ma J."/>
        </authorList>
    </citation>
    <scope>NUCLEOTIDE SEQUENCE [LARGE SCALE GENOMIC DNA]</scope>
    <source>
        <strain evidence="2">JCM 4147</strain>
    </source>
</reference>
<gene>
    <name evidence="1" type="ORF">ACFP1B_05780</name>
</gene>
<evidence type="ECO:0000313" key="1">
    <source>
        <dbReference type="EMBL" id="MFC5912943.1"/>
    </source>
</evidence>
<dbReference type="InterPro" id="IPR006311">
    <property type="entry name" value="TAT_signal"/>
</dbReference>
<sequence length="171" mass="18822">MPRLLPITAPKRPTRTRRRTALTATTAALAVLAVGTPVAYATLGDEAPAASRSTAGAAASRGKDYIETRLLFGTERPDGGPAVTDRQFLAFVDEEVTPRFPNGLTIQDGRGQWRDSHGVIERERSYELTLLYPASEARVRDAQVERIRDAYEKAYAQDSVARIEERTTADF</sequence>
<organism evidence="1 2">
    <name type="scientific">Streptomyces pulveraceus</name>
    <dbReference type="NCBI Taxonomy" id="68258"/>
    <lineage>
        <taxon>Bacteria</taxon>
        <taxon>Bacillati</taxon>
        <taxon>Actinomycetota</taxon>
        <taxon>Actinomycetes</taxon>
        <taxon>Kitasatosporales</taxon>
        <taxon>Streptomycetaceae</taxon>
        <taxon>Streptomyces</taxon>
    </lineage>
</organism>
<dbReference type="PROSITE" id="PS51318">
    <property type="entry name" value="TAT"/>
    <property type="match status" value="1"/>
</dbReference>
<protein>
    <submittedName>
        <fullName evidence="1">DUF3574 domain-containing protein</fullName>
    </submittedName>
</protein>
<dbReference type="EMBL" id="JBHSPU010000005">
    <property type="protein sequence ID" value="MFC5912943.1"/>
    <property type="molecule type" value="Genomic_DNA"/>
</dbReference>
<dbReference type="Pfam" id="PF12098">
    <property type="entry name" value="DUF3574"/>
    <property type="match status" value="1"/>
</dbReference>
<dbReference type="Proteomes" id="UP001596200">
    <property type="component" value="Unassembled WGS sequence"/>
</dbReference>
<evidence type="ECO:0000313" key="2">
    <source>
        <dbReference type="Proteomes" id="UP001596200"/>
    </source>
</evidence>
<name>A0ABW1GFM2_9ACTN</name>
<dbReference type="InterPro" id="IPR021957">
    <property type="entry name" value="DUF3574"/>
</dbReference>
<keyword evidence="2" id="KW-1185">Reference proteome</keyword>